<name>A0AAD9V9H6_ACRCE</name>
<sequence>MLMHFNTIASSSTFKFKVKSLLPTSSTSSIPLVLPRRNVAIILRMDQSCHHETPGESYSQENLDIPGAIDSSFQIYITDQPLKRIFEF</sequence>
<organism evidence="1 2">
    <name type="scientific">Acropora cervicornis</name>
    <name type="common">Staghorn coral</name>
    <dbReference type="NCBI Taxonomy" id="6130"/>
    <lineage>
        <taxon>Eukaryota</taxon>
        <taxon>Metazoa</taxon>
        <taxon>Cnidaria</taxon>
        <taxon>Anthozoa</taxon>
        <taxon>Hexacorallia</taxon>
        <taxon>Scleractinia</taxon>
        <taxon>Astrocoeniina</taxon>
        <taxon>Acroporidae</taxon>
        <taxon>Acropora</taxon>
    </lineage>
</organism>
<evidence type="ECO:0000313" key="1">
    <source>
        <dbReference type="EMBL" id="KAK2566236.1"/>
    </source>
</evidence>
<proteinExistence type="predicted"/>
<gene>
    <name evidence="1" type="ORF">P5673_009707</name>
</gene>
<protein>
    <submittedName>
        <fullName evidence="1">Uncharacterized protein</fullName>
    </submittedName>
</protein>
<reference evidence="1" key="2">
    <citation type="journal article" date="2023" name="Science">
        <title>Genomic signatures of disease resistance in endangered staghorn corals.</title>
        <authorList>
            <person name="Vollmer S.V."/>
            <person name="Selwyn J.D."/>
            <person name="Despard B.A."/>
            <person name="Roesel C.L."/>
        </authorList>
    </citation>
    <scope>NUCLEOTIDE SEQUENCE</scope>
    <source>
        <strain evidence="1">K2</strain>
    </source>
</reference>
<comment type="caution">
    <text evidence="1">The sequence shown here is derived from an EMBL/GenBank/DDBJ whole genome shotgun (WGS) entry which is preliminary data.</text>
</comment>
<evidence type="ECO:0000313" key="2">
    <source>
        <dbReference type="Proteomes" id="UP001249851"/>
    </source>
</evidence>
<dbReference type="EMBL" id="JARQWQ010000017">
    <property type="protein sequence ID" value="KAK2566236.1"/>
    <property type="molecule type" value="Genomic_DNA"/>
</dbReference>
<accession>A0AAD9V9H6</accession>
<dbReference type="Proteomes" id="UP001249851">
    <property type="component" value="Unassembled WGS sequence"/>
</dbReference>
<reference evidence="1" key="1">
    <citation type="journal article" date="2023" name="G3 (Bethesda)">
        <title>Whole genome assembly and annotation of the endangered Caribbean coral Acropora cervicornis.</title>
        <authorList>
            <person name="Selwyn J.D."/>
            <person name="Vollmer S.V."/>
        </authorList>
    </citation>
    <scope>NUCLEOTIDE SEQUENCE</scope>
    <source>
        <strain evidence="1">K2</strain>
    </source>
</reference>
<dbReference type="AlphaFoldDB" id="A0AAD9V9H6"/>
<keyword evidence="2" id="KW-1185">Reference proteome</keyword>